<evidence type="ECO:0000313" key="6">
    <source>
        <dbReference type="Proteomes" id="UP001595988"/>
    </source>
</evidence>
<dbReference type="RefSeq" id="WP_256705365.1">
    <property type="nucleotide sequence ID" value="NZ_JBHSFT010000001.1"/>
</dbReference>
<keyword evidence="6" id="KW-1185">Reference proteome</keyword>
<evidence type="ECO:0000313" key="5">
    <source>
        <dbReference type="EMBL" id="MFC4660678.1"/>
    </source>
</evidence>
<proteinExistence type="inferred from homology"/>
<organism evidence="5 6">
    <name type="scientific">Oceanobacillus aidingensis</name>
    <dbReference type="NCBI Taxonomy" id="645964"/>
    <lineage>
        <taxon>Bacteria</taxon>
        <taxon>Bacillati</taxon>
        <taxon>Bacillota</taxon>
        <taxon>Bacilli</taxon>
        <taxon>Bacillales</taxon>
        <taxon>Bacillaceae</taxon>
        <taxon>Oceanobacillus</taxon>
    </lineage>
</organism>
<dbReference type="NCBIfam" id="NF037995">
    <property type="entry name" value="TRAP_S1"/>
    <property type="match status" value="1"/>
</dbReference>
<evidence type="ECO:0000256" key="4">
    <source>
        <dbReference type="SAM" id="SignalP"/>
    </source>
</evidence>
<keyword evidence="2" id="KW-0813">Transport</keyword>
<dbReference type="InterPro" id="IPR038404">
    <property type="entry name" value="TRAP_DctP_sf"/>
</dbReference>
<protein>
    <submittedName>
        <fullName evidence="5">TRAP transporter substrate-binding protein</fullName>
    </submittedName>
</protein>
<dbReference type="Gene3D" id="3.40.190.170">
    <property type="entry name" value="Bacterial extracellular solute-binding protein, family 7"/>
    <property type="match status" value="1"/>
</dbReference>
<comment type="caution">
    <text evidence="5">The sequence shown here is derived from an EMBL/GenBank/DDBJ whole genome shotgun (WGS) entry which is preliminary data.</text>
</comment>
<keyword evidence="3 4" id="KW-0732">Signal</keyword>
<dbReference type="PIRSF" id="PIRSF006470">
    <property type="entry name" value="DctB"/>
    <property type="match status" value="1"/>
</dbReference>
<dbReference type="Pfam" id="PF03480">
    <property type="entry name" value="DctP"/>
    <property type="match status" value="1"/>
</dbReference>
<dbReference type="InterPro" id="IPR004682">
    <property type="entry name" value="TRAP_DctP"/>
</dbReference>
<evidence type="ECO:0000256" key="2">
    <source>
        <dbReference type="ARBA" id="ARBA00022448"/>
    </source>
</evidence>
<dbReference type="PANTHER" id="PTHR33376:SF7">
    <property type="entry name" value="C4-DICARBOXYLATE-BINDING PROTEIN DCTB"/>
    <property type="match status" value="1"/>
</dbReference>
<sequence>MLKRNIWVKVLFLITILGFLAACNDSTGGSESGDDDKVVIRMANQVEESNFLNQGYVKFKEYIEENSDGQVSVEIHNGGTVASSDEQIVELLNNNTIDLSTSSAYGTASTTGVKGFNLFDMPFLFQDREEFYEFIDGPYGDKLAEEVGESQNVEVLGYTDLGFYSIMNGNTAIETPEDLNGLRIRSSAATLHVETLSKLGANPTPMDYSEVFTGLQQGTIDGVSTTTPLIYGDRFYEVNKNITLTNHILLPHVLMVNKDFYNSLSDDIKQVFDEAVDVYIEESRKLAVEAEQEAVDGLIEAGVDVVELTPEQLDLFKEATETVREENVGEVGEENYEEALEFLE</sequence>
<reference evidence="6" key="1">
    <citation type="journal article" date="2019" name="Int. J. Syst. Evol. Microbiol.">
        <title>The Global Catalogue of Microorganisms (GCM) 10K type strain sequencing project: providing services to taxonomists for standard genome sequencing and annotation.</title>
        <authorList>
            <consortium name="The Broad Institute Genomics Platform"/>
            <consortium name="The Broad Institute Genome Sequencing Center for Infectious Disease"/>
            <person name="Wu L."/>
            <person name="Ma J."/>
        </authorList>
    </citation>
    <scope>NUCLEOTIDE SEQUENCE [LARGE SCALE GENOMIC DNA]</scope>
    <source>
        <strain evidence="6">CCUG 37257</strain>
    </source>
</reference>
<feature type="signal peptide" evidence="4">
    <location>
        <begin position="1"/>
        <end position="21"/>
    </location>
</feature>
<dbReference type="InterPro" id="IPR018389">
    <property type="entry name" value="DctP_fam"/>
</dbReference>
<evidence type="ECO:0000256" key="3">
    <source>
        <dbReference type="ARBA" id="ARBA00022729"/>
    </source>
</evidence>
<gene>
    <name evidence="5" type="ORF">ACFO3P_00330</name>
</gene>
<dbReference type="NCBIfam" id="TIGR00787">
    <property type="entry name" value="dctP"/>
    <property type="match status" value="1"/>
</dbReference>
<dbReference type="Proteomes" id="UP001595988">
    <property type="component" value="Unassembled WGS sequence"/>
</dbReference>
<dbReference type="SUPFAM" id="SSF53850">
    <property type="entry name" value="Periplasmic binding protein-like II"/>
    <property type="match status" value="1"/>
</dbReference>
<dbReference type="PANTHER" id="PTHR33376">
    <property type="match status" value="1"/>
</dbReference>
<dbReference type="EMBL" id="JBHSFT010000001">
    <property type="protein sequence ID" value="MFC4660678.1"/>
    <property type="molecule type" value="Genomic_DNA"/>
</dbReference>
<dbReference type="CDD" id="cd13603">
    <property type="entry name" value="PBP2_TRAP_Siap_TeaA_like"/>
    <property type="match status" value="1"/>
</dbReference>
<accession>A0ABV9JSH3</accession>
<name>A0ABV9JSH3_9BACI</name>
<dbReference type="PROSITE" id="PS51257">
    <property type="entry name" value="PROKAR_LIPOPROTEIN"/>
    <property type="match status" value="1"/>
</dbReference>
<feature type="chain" id="PRO_5047460805" evidence="4">
    <location>
        <begin position="22"/>
        <end position="344"/>
    </location>
</feature>
<evidence type="ECO:0000256" key="1">
    <source>
        <dbReference type="ARBA" id="ARBA00009023"/>
    </source>
</evidence>
<comment type="similarity">
    <text evidence="1">Belongs to the bacterial solute-binding protein 7 family.</text>
</comment>